<protein>
    <submittedName>
        <fullName evidence="2">Uncharacterized protein</fullName>
    </submittedName>
</protein>
<organism evidence="2">
    <name type="scientific">Siphoviridae sp. ctLqe90</name>
    <dbReference type="NCBI Taxonomy" id="2825456"/>
    <lineage>
        <taxon>Viruses</taxon>
        <taxon>Duplodnaviria</taxon>
        <taxon>Heunggongvirae</taxon>
        <taxon>Uroviricota</taxon>
        <taxon>Caudoviricetes</taxon>
    </lineage>
</organism>
<proteinExistence type="predicted"/>
<dbReference type="EMBL" id="BK015564">
    <property type="protein sequence ID" value="DAE13387.1"/>
    <property type="molecule type" value="Genomic_DNA"/>
</dbReference>
<keyword evidence="1" id="KW-1133">Transmembrane helix</keyword>
<keyword evidence="1" id="KW-0472">Membrane</keyword>
<feature type="transmembrane region" description="Helical" evidence="1">
    <location>
        <begin position="7"/>
        <end position="25"/>
    </location>
</feature>
<feature type="transmembrane region" description="Helical" evidence="1">
    <location>
        <begin position="54"/>
        <end position="75"/>
    </location>
</feature>
<accession>A0A8S5Q3S2</accession>
<keyword evidence="1" id="KW-0812">Transmembrane</keyword>
<reference evidence="2" key="1">
    <citation type="journal article" date="2021" name="Proc. Natl. Acad. Sci. U.S.A.">
        <title>A Catalog of Tens of Thousands of Viruses from Human Metagenomes Reveals Hidden Associations with Chronic Diseases.</title>
        <authorList>
            <person name="Tisza M.J."/>
            <person name="Buck C.B."/>
        </authorList>
    </citation>
    <scope>NUCLEOTIDE SEQUENCE</scope>
    <source>
        <strain evidence="2">CtLqe90</strain>
    </source>
</reference>
<name>A0A8S5Q3S2_9CAUD</name>
<evidence type="ECO:0000313" key="2">
    <source>
        <dbReference type="EMBL" id="DAE13387.1"/>
    </source>
</evidence>
<sequence length="118" mass="13979">MILKIIINLWRFVFILDVLVFFYLVKEITKYVNDFFNARNVDIKFSNTGSAIPIIQILILSALPIINIILGWTWIFNYNEFIKLVCIKLNNHIHKMGLISDELKDEFYYKVIKDFEGS</sequence>
<evidence type="ECO:0000256" key="1">
    <source>
        <dbReference type="SAM" id="Phobius"/>
    </source>
</evidence>